<evidence type="ECO:0000313" key="4">
    <source>
        <dbReference type="EMBL" id="KZO90941.1"/>
    </source>
</evidence>
<evidence type="ECO:0000313" key="5">
    <source>
        <dbReference type="Proteomes" id="UP000076738"/>
    </source>
</evidence>
<gene>
    <name evidence="4" type="ORF">CALVIDRAFT_370685</name>
</gene>
<dbReference type="OrthoDB" id="413008at2759"/>
<dbReference type="AlphaFoldDB" id="A0A167GV76"/>
<dbReference type="EMBL" id="KV417331">
    <property type="protein sequence ID" value="KZO90941.1"/>
    <property type="molecule type" value="Genomic_DNA"/>
</dbReference>
<dbReference type="PANTHER" id="PTHR31082">
    <property type="entry name" value="PHEROMONE-REGULATED MEMBRANE PROTEIN 10"/>
    <property type="match status" value="1"/>
</dbReference>
<dbReference type="InterPro" id="IPR010619">
    <property type="entry name" value="ThrE-like_N"/>
</dbReference>
<dbReference type="STRING" id="1330018.A0A167GV76"/>
<feature type="transmembrane region" description="Helical" evidence="2">
    <location>
        <begin position="86"/>
        <end position="112"/>
    </location>
</feature>
<keyword evidence="2" id="KW-1133">Transmembrane helix</keyword>
<evidence type="ECO:0000256" key="1">
    <source>
        <dbReference type="ARBA" id="ARBA00034125"/>
    </source>
</evidence>
<name>A0A167GV76_CALVF</name>
<keyword evidence="5" id="KW-1185">Reference proteome</keyword>
<keyword evidence="2" id="KW-0472">Membrane</keyword>
<dbReference type="InterPro" id="IPR051361">
    <property type="entry name" value="ThrE/Ser_Exporter"/>
</dbReference>
<accession>A0A167GV76</accession>
<protein>
    <recommendedName>
        <fullName evidence="3">Threonine/serine exporter-like N-terminal domain-containing protein</fullName>
    </recommendedName>
</protein>
<sequence>MRRNSLYRAVTAILIGRLCSEFITPILFSDSFLDAVLPATLGACSSSSSSCRARTNEAFTQLFEIVVALLSSFIAVTLASTERVCYAAVASGSGSILILPGFIVLTGALELASRDFISGRVQVMYSLSTFYFSGSASPLKGDVTRIPSSS</sequence>
<dbReference type="PANTHER" id="PTHR31082:SF4">
    <property type="entry name" value="PHEROMONE-REGULATED MEMBRANE PROTEIN 10"/>
    <property type="match status" value="1"/>
</dbReference>
<feature type="domain" description="Threonine/serine exporter-like N-terminal" evidence="3">
    <location>
        <begin position="3"/>
        <end position="132"/>
    </location>
</feature>
<organism evidence="4 5">
    <name type="scientific">Calocera viscosa (strain TUFC12733)</name>
    <dbReference type="NCBI Taxonomy" id="1330018"/>
    <lineage>
        <taxon>Eukaryota</taxon>
        <taxon>Fungi</taxon>
        <taxon>Dikarya</taxon>
        <taxon>Basidiomycota</taxon>
        <taxon>Agaricomycotina</taxon>
        <taxon>Dacrymycetes</taxon>
        <taxon>Dacrymycetales</taxon>
        <taxon>Dacrymycetaceae</taxon>
        <taxon>Calocera</taxon>
    </lineage>
</organism>
<dbReference type="Pfam" id="PF06738">
    <property type="entry name" value="ThrE"/>
    <property type="match status" value="1"/>
</dbReference>
<dbReference type="Proteomes" id="UP000076738">
    <property type="component" value="Unassembled WGS sequence"/>
</dbReference>
<evidence type="ECO:0000259" key="3">
    <source>
        <dbReference type="Pfam" id="PF06738"/>
    </source>
</evidence>
<proteinExistence type="inferred from homology"/>
<keyword evidence="2" id="KW-0812">Transmembrane</keyword>
<feature type="transmembrane region" description="Helical" evidence="2">
    <location>
        <begin position="62"/>
        <end position="80"/>
    </location>
</feature>
<dbReference type="GO" id="GO:0022857">
    <property type="term" value="F:transmembrane transporter activity"/>
    <property type="evidence" value="ECO:0007669"/>
    <property type="project" value="InterPro"/>
</dbReference>
<evidence type="ECO:0000256" key="2">
    <source>
        <dbReference type="SAM" id="Phobius"/>
    </source>
</evidence>
<reference evidence="4 5" key="1">
    <citation type="journal article" date="2016" name="Mol. Biol. Evol.">
        <title>Comparative Genomics of Early-Diverging Mushroom-Forming Fungi Provides Insights into the Origins of Lignocellulose Decay Capabilities.</title>
        <authorList>
            <person name="Nagy L.G."/>
            <person name="Riley R."/>
            <person name="Tritt A."/>
            <person name="Adam C."/>
            <person name="Daum C."/>
            <person name="Floudas D."/>
            <person name="Sun H."/>
            <person name="Yadav J.S."/>
            <person name="Pangilinan J."/>
            <person name="Larsson K.H."/>
            <person name="Matsuura K."/>
            <person name="Barry K."/>
            <person name="Labutti K."/>
            <person name="Kuo R."/>
            <person name="Ohm R.A."/>
            <person name="Bhattacharya S.S."/>
            <person name="Shirouzu T."/>
            <person name="Yoshinaga Y."/>
            <person name="Martin F.M."/>
            <person name="Grigoriev I.V."/>
            <person name="Hibbett D.S."/>
        </authorList>
    </citation>
    <scope>NUCLEOTIDE SEQUENCE [LARGE SCALE GENOMIC DNA]</scope>
    <source>
        <strain evidence="4 5">TUFC12733</strain>
    </source>
</reference>
<comment type="similarity">
    <text evidence="1">Belongs to the ThrE exporter (TC 2.A.79) family.</text>
</comment>